<dbReference type="SUPFAM" id="SSF56601">
    <property type="entry name" value="beta-lactamase/transpeptidase-like"/>
    <property type="match status" value="1"/>
</dbReference>
<protein>
    <recommendedName>
        <fullName evidence="7">peptidoglycan glycosyltransferase</fullName>
        <ecNumber evidence="7">2.4.99.28</ecNumber>
    </recommendedName>
</protein>
<accession>A0A1W1B9W8</accession>
<dbReference type="GO" id="GO:0008658">
    <property type="term" value="F:penicillin binding"/>
    <property type="evidence" value="ECO:0007669"/>
    <property type="project" value="InterPro"/>
</dbReference>
<dbReference type="SUPFAM" id="SSF53955">
    <property type="entry name" value="Lysozyme-like"/>
    <property type="match status" value="1"/>
</dbReference>
<keyword evidence="9" id="KW-1133">Transmembrane helix</keyword>
<comment type="catalytic activity">
    <reaction evidence="8">
        <text>[GlcNAc-(1-&gt;4)-Mur2Ac(oyl-L-Ala-gamma-D-Glu-L-Lys-D-Ala-D-Ala)](n)-di-trans,octa-cis-undecaprenyl diphosphate + beta-D-GlcNAc-(1-&gt;4)-Mur2Ac(oyl-L-Ala-gamma-D-Glu-L-Lys-D-Ala-D-Ala)-di-trans,octa-cis-undecaprenyl diphosphate = [GlcNAc-(1-&gt;4)-Mur2Ac(oyl-L-Ala-gamma-D-Glu-L-Lys-D-Ala-D-Ala)](n+1)-di-trans,octa-cis-undecaprenyl diphosphate + di-trans,octa-cis-undecaprenyl diphosphate + H(+)</text>
        <dbReference type="Rhea" id="RHEA:23708"/>
        <dbReference type="Rhea" id="RHEA-COMP:9602"/>
        <dbReference type="Rhea" id="RHEA-COMP:9603"/>
        <dbReference type="ChEBI" id="CHEBI:15378"/>
        <dbReference type="ChEBI" id="CHEBI:58405"/>
        <dbReference type="ChEBI" id="CHEBI:60033"/>
        <dbReference type="ChEBI" id="CHEBI:78435"/>
        <dbReference type="EC" id="2.4.99.28"/>
    </reaction>
</comment>
<dbReference type="Gene3D" id="1.10.3810.10">
    <property type="entry name" value="Biosynthetic peptidoglycan transglycosylase-like"/>
    <property type="match status" value="1"/>
</dbReference>
<organism evidence="12">
    <name type="scientific">hydrothermal vent metagenome</name>
    <dbReference type="NCBI Taxonomy" id="652676"/>
    <lineage>
        <taxon>unclassified sequences</taxon>
        <taxon>metagenomes</taxon>
        <taxon>ecological metagenomes</taxon>
    </lineage>
</organism>
<feature type="domain" description="Penicillin-binding protein transpeptidase" evidence="10">
    <location>
        <begin position="293"/>
        <end position="524"/>
    </location>
</feature>
<evidence type="ECO:0000259" key="10">
    <source>
        <dbReference type="Pfam" id="PF00905"/>
    </source>
</evidence>
<dbReference type="InterPro" id="IPR036950">
    <property type="entry name" value="PBP_transglycosylase"/>
</dbReference>
<keyword evidence="2" id="KW-0645">Protease</keyword>
<dbReference type="Pfam" id="PF00912">
    <property type="entry name" value="Transgly"/>
    <property type="match status" value="1"/>
</dbReference>
<dbReference type="GO" id="GO:0006508">
    <property type="term" value="P:proteolysis"/>
    <property type="evidence" value="ECO:0007669"/>
    <property type="project" value="UniProtKB-KW"/>
</dbReference>
<sequence length="731" mass="83646">MKIIKNIILTLLITIFLFWLFNFLYPLDIHRLQKPKSTLIYDKNHQLLCVKLSSDGYLRIPIKEEEISQNIKQIVLGYEDQYFEKHFGVNPLAIIRALWFNLTNQHKIGASTITMQVARMMHHKSRTIGQKLKEIFQALQLELNYSKDEILTLYLNNAPYGGNVEGFASASFRYFNLPPSSLSISQIAYLTSIPKNPNRNRPKTDRDINSIKNRLLKRLYGLELIEKKSYQQAKDEKISTNIKNLPNRVPHLTNYIKDSGEIQTTIDITLQNRVQRVITSQIKTLKNFGIHNGSAIVIDNKTMQILAYVGSQDFYDNQYGGQNDGLNSLISPGSTLKPLIYAKALEQGIITPLKKLYDVPLFIDGYKPTNYSKLYLGEVTATKALQYSLNIPAVELDRLLKDKSLYTLLKKLNISSLNKSKNYYGSALALGGWGLRLRKNAELFAMLANGGVFQPSSYLQNSNSSKIEVLTPQSTYLISNILADAPRTEFSSSWEFIKDMPKVAFKTGTSAHAKDMLTIGYTPQYTVGVWYGNFSGKASKIYNNHYATGLQSASPTLFKIFKLLGKQSWFKRPKNIIRQPICQDAIQIDKCKKRVTDYVIKDIKLKTPCSAMRGEVLSYLIQNRTIDSIAQLSKHHCYERWREYKPLITNPIHNKIYTHNRLLPNELKKTMLQCYSFDSNSTIYWLIDKEPPIVSKSGEKIYRYLTPNKHTITCLDEGAKIQSVVVEMKEI</sequence>
<dbReference type="GO" id="GO:0004180">
    <property type="term" value="F:carboxypeptidase activity"/>
    <property type="evidence" value="ECO:0007669"/>
    <property type="project" value="UniProtKB-KW"/>
</dbReference>
<proteinExistence type="predicted"/>
<dbReference type="InterPro" id="IPR050396">
    <property type="entry name" value="Glycosyltr_51/Transpeptidase"/>
</dbReference>
<reference evidence="12" key="1">
    <citation type="submission" date="2016-10" db="EMBL/GenBank/DDBJ databases">
        <authorList>
            <person name="de Groot N.N."/>
        </authorList>
    </citation>
    <scope>NUCLEOTIDE SEQUENCE</scope>
</reference>
<keyword evidence="5" id="KW-0378">Hydrolase</keyword>
<dbReference type="GO" id="GO:0008955">
    <property type="term" value="F:peptidoglycan glycosyltransferase activity"/>
    <property type="evidence" value="ECO:0007669"/>
    <property type="project" value="UniProtKB-EC"/>
</dbReference>
<keyword evidence="9" id="KW-0812">Transmembrane</keyword>
<dbReference type="InterPro" id="IPR012338">
    <property type="entry name" value="Beta-lactam/transpept-like"/>
</dbReference>
<keyword evidence="1" id="KW-0121">Carboxypeptidase</keyword>
<evidence type="ECO:0000256" key="6">
    <source>
        <dbReference type="ARBA" id="ARBA00023268"/>
    </source>
</evidence>
<dbReference type="PANTHER" id="PTHR32282:SF15">
    <property type="entry name" value="PENICILLIN-BINDING PROTEIN 1C"/>
    <property type="match status" value="1"/>
</dbReference>
<dbReference type="Pfam" id="PF00905">
    <property type="entry name" value="Transpeptidase"/>
    <property type="match status" value="1"/>
</dbReference>
<dbReference type="InterPro" id="IPR001460">
    <property type="entry name" value="PCN-bd_Tpept"/>
</dbReference>
<feature type="transmembrane region" description="Helical" evidence="9">
    <location>
        <begin position="7"/>
        <end position="27"/>
    </location>
</feature>
<dbReference type="AlphaFoldDB" id="A0A1W1B9W8"/>
<evidence type="ECO:0000313" key="12">
    <source>
        <dbReference type="EMBL" id="SFV50363.1"/>
    </source>
</evidence>
<dbReference type="PANTHER" id="PTHR32282">
    <property type="entry name" value="BINDING PROTEIN TRANSPEPTIDASE, PUTATIVE-RELATED"/>
    <property type="match status" value="1"/>
</dbReference>
<evidence type="ECO:0000259" key="11">
    <source>
        <dbReference type="Pfam" id="PF00912"/>
    </source>
</evidence>
<dbReference type="EMBL" id="FPHE01000003">
    <property type="protein sequence ID" value="SFV50363.1"/>
    <property type="molecule type" value="Genomic_DNA"/>
</dbReference>
<dbReference type="GO" id="GO:0030288">
    <property type="term" value="C:outer membrane-bounded periplasmic space"/>
    <property type="evidence" value="ECO:0007669"/>
    <property type="project" value="TreeGrafter"/>
</dbReference>
<evidence type="ECO:0000256" key="8">
    <source>
        <dbReference type="ARBA" id="ARBA00049902"/>
    </source>
</evidence>
<dbReference type="InterPro" id="IPR011815">
    <property type="entry name" value="PBP_1c"/>
</dbReference>
<evidence type="ECO:0000256" key="5">
    <source>
        <dbReference type="ARBA" id="ARBA00022801"/>
    </source>
</evidence>
<evidence type="ECO:0000256" key="1">
    <source>
        <dbReference type="ARBA" id="ARBA00022645"/>
    </source>
</evidence>
<name>A0A1W1B9W8_9ZZZZ</name>
<evidence type="ECO:0000256" key="9">
    <source>
        <dbReference type="SAM" id="Phobius"/>
    </source>
</evidence>
<evidence type="ECO:0000256" key="7">
    <source>
        <dbReference type="ARBA" id="ARBA00044770"/>
    </source>
</evidence>
<dbReference type="InterPro" id="IPR001264">
    <property type="entry name" value="Glyco_trans_51"/>
</dbReference>
<gene>
    <name evidence="12" type="ORF">MNB_SV-12-1829</name>
</gene>
<feature type="domain" description="Glycosyl transferase family 51" evidence="11">
    <location>
        <begin position="59"/>
        <end position="214"/>
    </location>
</feature>
<evidence type="ECO:0000256" key="4">
    <source>
        <dbReference type="ARBA" id="ARBA00022679"/>
    </source>
</evidence>
<keyword evidence="3 12" id="KW-0328">Glycosyltransferase</keyword>
<dbReference type="EC" id="2.4.99.28" evidence="7"/>
<keyword evidence="9" id="KW-0472">Membrane</keyword>
<keyword evidence="6" id="KW-0511">Multifunctional enzyme</keyword>
<dbReference type="NCBIfam" id="TIGR02073">
    <property type="entry name" value="PBP_1c"/>
    <property type="match status" value="1"/>
</dbReference>
<dbReference type="GO" id="GO:0009252">
    <property type="term" value="P:peptidoglycan biosynthetic process"/>
    <property type="evidence" value="ECO:0007669"/>
    <property type="project" value="InterPro"/>
</dbReference>
<dbReference type="Gene3D" id="3.40.710.10">
    <property type="entry name" value="DD-peptidase/beta-lactamase superfamily"/>
    <property type="match status" value="1"/>
</dbReference>
<evidence type="ECO:0000256" key="2">
    <source>
        <dbReference type="ARBA" id="ARBA00022670"/>
    </source>
</evidence>
<evidence type="ECO:0000256" key="3">
    <source>
        <dbReference type="ARBA" id="ARBA00022676"/>
    </source>
</evidence>
<dbReference type="InterPro" id="IPR023346">
    <property type="entry name" value="Lysozyme-like_dom_sf"/>
</dbReference>
<keyword evidence="4 12" id="KW-0808">Transferase</keyword>